<feature type="domain" description="Antitoxin SocA-like Panacea" evidence="1">
    <location>
        <begin position="25"/>
        <end position="116"/>
    </location>
</feature>
<dbReference type="Proteomes" id="UP000029643">
    <property type="component" value="Unassembled WGS sequence"/>
</dbReference>
<organism evidence="2 3">
    <name type="scientific">Algibacter lectus</name>
    <dbReference type="NCBI Taxonomy" id="221126"/>
    <lineage>
        <taxon>Bacteria</taxon>
        <taxon>Pseudomonadati</taxon>
        <taxon>Bacteroidota</taxon>
        <taxon>Flavobacteriia</taxon>
        <taxon>Flavobacteriales</taxon>
        <taxon>Flavobacteriaceae</taxon>
        <taxon>Algibacter</taxon>
    </lineage>
</organism>
<accession>A0A090WZ05</accession>
<comment type="caution">
    <text evidence="2">The sequence shown here is derived from an EMBL/GenBank/DDBJ whole genome shotgun (WGS) entry which is preliminary data.</text>
</comment>
<dbReference type="EMBL" id="BBNU01000023">
    <property type="protein sequence ID" value="GAL82211.1"/>
    <property type="molecule type" value="Genomic_DNA"/>
</dbReference>
<name>A0A090WZ05_9FLAO</name>
<dbReference type="STRING" id="221126.SAMN04489722_101274"/>
<dbReference type="RefSeq" id="WP_042500871.1">
    <property type="nucleotide sequence ID" value="NZ_BBNU01000023.1"/>
</dbReference>
<gene>
    <name evidence="2" type="ORF">JCM19274_4399</name>
</gene>
<evidence type="ECO:0000259" key="1">
    <source>
        <dbReference type="Pfam" id="PF13274"/>
    </source>
</evidence>
<protein>
    <submittedName>
        <fullName evidence="2">Prophage ps3 protein 01</fullName>
    </submittedName>
</protein>
<dbReference type="Pfam" id="PF13274">
    <property type="entry name" value="SocA_Panacea"/>
    <property type="match status" value="1"/>
</dbReference>
<proteinExistence type="predicted"/>
<dbReference type="AlphaFoldDB" id="A0A090WZ05"/>
<reference evidence="2 3" key="1">
    <citation type="journal article" date="2014" name="Genome Announc.">
        <title>Draft Genome Sequences of Marine Flavobacterium Algibacter lectus Strains SS8 and NR4.</title>
        <authorList>
            <person name="Takatani N."/>
            <person name="Nakanishi M."/>
            <person name="Meirelles P."/>
            <person name="Mino S."/>
            <person name="Suda W."/>
            <person name="Oshima K."/>
            <person name="Hattori M."/>
            <person name="Ohkuma M."/>
            <person name="Hosokawa M."/>
            <person name="Miyashita K."/>
            <person name="Thompson F.L."/>
            <person name="Niwa A."/>
            <person name="Sawabe T."/>
            <person name="Sawabe T."/>
        </authorList>
    </citation>
    <scope>NUCLEOTIDE SEQUENCE [LARGE SCALE GENOMIC DNA]</scope>
    <source>
        <strain evidence="3">JCM19274</strain>
    </source>
</reference>
<evidence type="ECO:0000313" key="3">
    <source>
        <dbReference type="Proteomes" id="UP000029643"/>
    </source>
</evidence>
<sequence length="145" mass="16424">MKTTVFDIVKYILSQTGGYISAVKLQKLVYYSQAWSLVWDDKPLFDSKIEAWVDGPVVPDLYQEHKGKFTVSIDDFNGDVSNLSSDNISTIDEVLKAYSDKNAQWLSDLTHMEDPWLNARKGLLGSQRGNNEITLDSMGEYYSSL</sequence>
<dbReference type="InterPro" id="IPR025272">
    <property type="entry name" value="SocA_Panacea"/>
</dbReference>
<evidence type="ECO:0000313" key="2">
    <source>
        <dbReference type="EMBL" id="GAL82211.1"/>
    </source>
</evidence>